<dbReference type="PANTHER" id="PTHR36932">
    <property type="entry name" value="CAPSULAR POLYSACCHARIDE BIOSYNTHESIS PROTEIN"/>
    <property type="match status" value="1"/>
</dbReference>
<dbReference type="AlphaFoldDB" id="A0A511M771"/>
<reference evidence="1 2" key="1">
    <citation type="submission" date="2019-07" db="EMBL/GenBank/DDBJ databases">
        <title>Whole genome shotgun sequence of Nocardia ninae NBRC 108245.</title>
        <authorList>
            <person name="Hosoyama A."/>
            <person name="Uohara A."/>
            <person name="Ohji S."/>
            <person name="Ichikawa N."/>
        </authorList>
    </citation>
    <scope>NUCLEOTIDE SEQUENCE [LARGE SCALE GENOMIC DNA]</scope>
    <source>
        <strain evidence="1 2">NBRC 108245</strain>
    </source>
</reference>
<dbReference type="InterPro" id="IPR042099">
    <property type="entry name" value="ANL_N_sf"/>
</dbReference>
<dbReference type="OrthoDB" id="580775at2"/>
<organism evidence="1 2">
    <name type="scientific">Nocardia ninae NBRC 108245</name>
    <dbReference type="NCBI Taxonomy" id="1210091"/>
    <lineage>
        <taxon>Bacteria</taxon>
        <taxon>Bacillati</taxon>
        <taxon>Actinomycetota</taxon>
        <taxon>Actinomycetes</taxon>
        <taxon>Mycobacteriales</taxon>
        <taxon>Nocardiaceae</taxon>
        <taxon>Nocardia</taxon>
    </lineage>
</organism>
<dbReference type="PANTHER" id="PTHR36932:SF1">
    <property type="entry name" value="CAPSULAR POLYSACCHARIDE BIOSYNTHESIS PROTEIN"/>
    <property type="match status" value="1"/>
</dbReference>
<proteinExistence type="predicted"/>
<dbReference type="Proteomes" id="UP000321424">
    <property type="component" value="Unassembled WGS sequence"/>
</dbReference>
<dbReference type="EMBL" id="BJXA01000002">
    <property type="protein sequence ID" value="GEM35968.1"/>
    <property type="molecule type" value="Genomic_DNA"/>
</dbReference>
<keyword evidence="2" id="KW-1185">Reference proteome</keyword>
<dbReference type="RefSeq" id="WP_147128284.1">
    <property type="nucleotide sequence ID" value="NZ_BJXA01000002.1"/>
</dbReference>
<sequence length="643" mass="70349">MTAHRYGRLAARWLAGPRIRAVSSQEAGRALRRQWDAGAVREHRDALLAEVVAAARHTAYYPRAFGDAALAELTHAHELPRLAVLPRNTLRANAAHLVNTAIPAQDVDVTFTSGTNGAASHVVRPRTSLHRRAICERRWYHELGLPWVFELTCATPWAGQGRDNTTVRDPRVGYREEGLDAVLDRLDSGRSAGELLLVSPDMLPTVAKRVTNWGDITAVASTFEVLRPEHARDWPSGAPPLVEMYCAAEICVPLAFSFPGCRGMHVNADHLYVEIVDDDGAPQDYHQAGHLVVTDLVNTAMPLLRYRIGDAGILRPPSACGCGRMLPLVEVLGRLPDSKHAIGGVPAGQLLDAVATVTEHGFVLEQRDETTTVVHLDPHDQAERAVKAVRSELPELAVHTQYLAGSLAHLARPGGRLLAVAPRHPYRADTTASMPPRIHALHEPPESAVAVARSARSIARRLLRDRYQATATTTDIPILDASRSMYPLFDTATRVTVAWGKPDPATAVGTIALVELPQDILAAHRVADWRIRDGTPEILQCADNYDRHNPFSAFWVPLDSVLGTVTAATTTYRAGPTTVALTGGLTQRTGRIVAAADRWLISSQQRRRPLPVVLTATIAQRLIFRATNLLLRLRGKVSHRLRK</sequence>
<protein>
    <submittedName>
        <fullName evidence="1">Uncharacterized protein</fullName>
    </submittedName>
</protein>
<accession>A0A511M771</accession>
<name>A0A511M771_9NOCA</name>
<dbReference type="InterPro" id="IPR053158">
    <property type="entry name" value="CapK_Type1_Caps_Biosynth"/>
</dbReference>
<comment type="caution">
    <text evidence="1">The sequence shown here is derived from an EMBL/GenBank/DDBJ whole genome shotgun (WGS) entry which is preliminary data.</text>
</comment>
<evidence type="ECO:0000313" key="2">
    <source>
        <dbReference type="Proteomes" id="UP000321424"/>
    </source>
</evidence>
<gene>
    <name evidence="1" type="ORF">NN4_04870</name>
</gene>
<evidence type="ECO:0000313" key="1">
    <source>
        <dbReference type="EMBL" id="GEM35968.1"/>
    </source>
</evidence>
<dbReference type="SUPFAM" id="SSF56801">
    <property type="entry name" value="Acetyl-CoA synthetase-like"/>
    <property type="match status" value="1"/>
</dbReference>
<dbReference type="Gene3D" id="3.40.50.12780">
    <property type="entry name" value="N-terminal domain of ligase-like"/>
    <property type="match status" value="1"/>
</dbReference>